<dbReference type="RefSeq" id="WP_147928400.1">
    <property type="nucleotide sequence ID" value="NZ_VKAC01000018.1"/>
</dbReference>
<evidence type="ECO:0000313" key="7">
    <source>
        <dbReference type="Proteomes" id="UP000321234"/>
    </source>
</evidence>
<dbReference type="PRINTS" id="PR00834">
    <property type="entry name" value="PROTEASES2C"/>
</dbReference>
<evidence type="ECO:0000313" key="6">
    <source>
        <dbReference type="EMBL" id="TXR51718.1"/>
    </source>
</evidence>
<comment type="similarity">
    <text evidence="1">Belongs to the peptidase S1C family.</text>
</comment>
<dbReference type="PANTHER" id="PTHR43343:SF3">
    <property type="entry name" value="PROTEASE DO-LIKE 8, CHLOROPLASTIC"/>
    <property type="match status" value="1"/>
</dbReference>
<dbReference type="PROSITE" id="PS50106">
    <property type="entry name" value="PDZ"/>
    <property type="match status" value="1"/>
</dbReference>
<dbReference type="InterPro" id="IPR001478">
    <property type="entry name" value="PDZ"/>
</dbReference>
<dbReference type="SUPFAM" id="SSF50494">
    <property type="entry name" value="Trypsin-like serine proteases"/>
    <property type="match status" value="1"/>
</dbReference>
<feature type="compositionally biased region" description="Gly residues" evidence="4">
    <location>
        <begin position="89"/>
        <end position="102"/>
    </location>
</feature>
<dbReference type="SMART" id="SM00228">
    <property type="entry name" value="PDZ"/>
    <property type="match status" value="1"/>
</dbReference>
<dbReference type="SUPFAM" id="SSF50156">
    <property type="entry name" value="PDZ domain-like"/>
    <property type="match status" value="1"/>
</dbReference>
<dbReference type="Proteomes" id="UP000321234">
    <property type="component" value="Unassembled WGS sequence"/>
</dbReference>
<dbReference type="EMBL" id="VKAC01000018">
    <property type="protein sequence ID" value="TXR51718.1"/>
    <property type="molecule type" value="Genomic_DNA"/>
</dbReference>
<dbReference type="GO" id="GO:0004252">
    <property type="term" value="F:serine-type endopeptidase activity"/>
    <property type="evidence" value="ECO:0007669"/>
    <property type="project" value="InterPro"/>
</dbReference>
<dbReference type="InterPro" id="IPR001940">
    <property type="entry name" value="Peptidase_S1C"/>
</dbReference>
<dbReference type="PANTHER" id="PTHR43343">
    <property type="entry name" value="PEPTIDASE S12"/>
    <property type="match status" value="1"/>
</dbReference>
<feature type="region of interest" description="Disordered" evidence="4">
    <location>
        <begin position="139"/>
        <end position="159"/>
    </location>
</feature>
<feature type="region of interest" description="Disordered" evidence="4">
    <location>
        <begin position="1"/>
        <end position="102"/>
    </location>
</feature>
<dbReference type="InterPro" id="IPR051201">
    <property type="entry name" value="Chloro_Bact_Ser_Proteases"/>
</dbReference>
<dbReference type="Gene3D" id="2.30.42.10">
    <property type="match status" value="1"/>
</dbReference>
<feature type="region of interest" description="Disordered" evidence="4">
    <location>
        <begin position="299"/>
        <end position="321"/>
    </location>
</feature>
<accession>A0A5C8Z3E4</accession>
<evidence type="ECO:0000259" key="5">
    <source>
        <dbReference type="PROSITE" id="PS50106"/>
    </source>
</evidence>
<dbReference type="Pfam" id="PF13365">
    <property type="entry name" value="Trypsin_2"/>
    <property type="match status" value="1"/>
</dbReference>
<dbReference type="Pfam" id="PF13180">
    <property type="entry name" value="PDZ_2"/>
    <property type="match status" value="1"/>
</dbReference>
<dbReference type="CDD" id="cd06779">
    <property type="entry name" value="cpPDZ_Deg_HtrA-like"/>
    <property type="match status" value="1"/>
</dbReference>
<dbReference type="InterPro" id="IPR043504">
    <property type="entry name" value="Peptidase_S1_PA_chymotrypsin"/>
</dbReference>
<dbReference type="Gene3D" id="2.40.10.10">
    <property type="entry name" value="Trypsin-like serine proteases"/>
    <property type="match status" value="2"/>
</dbReference>
<proteinExistence type="inferred from homology"/>
<sequence length="498" mass="49114">MSHDTQSAGSGTPNGQTPSWAPPGEGWVGSGQTGPQPTRDPYRSAPTAPQPAWQDDKTGQHAQGGHQFGGHSSGDHTAWYGTPSSDPSGGSGSGTGTGAGHRRGPGWGGVVAIAAIAALIAGGGAFGAARLSDQTAAPASASSSIGGSGGGTADNGGSAAQAVPLDQAVNWSQVAQKVEPSVVTIQVSNGQTGGEGTGIILDEEGHVVTNNHVATAAGADGQIRIILSDGTIYQGKITGTDPSTDLAVIQIQNPPSNLTPATFGDSSKVVVGQNVMAIGNPLGLQDTVTTGIISATDRPVTTQASESQQSQPDPFGFNQQQQPDTTVVTNALQTDAAINPGNSGGPLVDASGQVIGVNSSIASTSDGSGQAGSIGLGFAIPGNEVKRVATELVQNGKAEHARLGVTMTSESGTATANGTTRQAAVVAEVAPGGAAAAADIQKGDAITAVDGTPVTSAESLTAQIRSRAPGDTVTLQVVRNGQQQDIQVKLGSDGGNAG</sequence>
<dbReference type="AlphaFoldDB" id="A0A5C8Z3E4"/>
<keyword evidence="3" id="KW-0378">Hydrolase</keyword>
<keyword evidence="7" id="KW-1185">Reference proteome</keyword>
<evidence type="ECO:0000256" key="2">
    <source>
        <dbReference type="ARBA" id="ARBA00022670"/>
    </source>
</evidence>
<feature type="domain" description="PDZ" evidence="5">
    <location>
        <begin position="392"/>
        <end position="481"/>
    </location>
</feature>
<gene>
    <name evidence="6" type="ORF">FMM08_21490</name>
</gene>
<name>A0A5C8Z3E4_9ACTN</name>
<evidence type="ECO:0000256" key="4">
    <source>
        <dbReference type="SAM" id="MobiDB-lite"/>
    </source>
</evidence>
<dbReference type="GO" id="GO:0006508">
    <property type="term" value="P:proteolysis"/>
    <property type="evidence" value="ECO:0007669"/>
    <property type="project" value="UniProtKB-KW"/>
</dbReference>
<protein>
    <submittedName>
        <fullName evidence="6">PDZ domain-containing protein</fullName>
    </submittedName>
</protein>
<dbReference type="OrthoDB" id="9758917at2"/>
<comment type="caution">
    <text evidence="6">The sequence shown here is derived from an EMBL/GenBank/DDBJ whole genome shotgun (WGS) entry which is preliminary data.</text>
</comment>
<evidence type="ECO:0000256" key="1">
    <source>
        <dbReference type="ARBA" id="ARBA00010541"/>
    </source>
</evidence>
<dbReference type="InterPro" id="IPR036034">
    <property type="entry name" value="PDZ_sf"/>
</dbReference>
<keyword evidence="2" id="KW-0645">Protease</keyword>
<feature type="compositionally biased region" description="Polar residues" evidence="4">
    <location>
        <begin position="1"/>
        <end position="19"/>
    </location>
</feature>
<reference evidence="6 7" key="1">
    <citation type="submission" date="2019-07" db="EMBL/GenBank/DDBJ databases">
        <title>Quadrisphaera sp. strain DD2A genome sequencing and assembly.</title>
        <authorList>
            <person name="Kim I."/>
        </authorList>
    </citation>
    <scope>NUCLEOTIDE SEQUENCE [LARGE SCALE GENOMIC DNA]</scope>
    <source>
        <strain evidence="6 7">DD2A</strain>
    </source>
</reference>
<dbReference type="InterPro" id="IPR009003">
    <property type="entry name" value="Peptidase_S1_PA"/>
</dbReference>
<organism evidence="6 7">
    <name type="scientific">Quadrisphaera setariae</name>
    <dbReference type="NCBI Taxonomy" id="2593304"/>
    <lineage>
        <taxon>Bacteria</taxon>
        <taxon>Bacillati</taxon>
        <taxon>Actinomycetota</taxon>
        <taxon>Actinomycetes</taxon>
        <taxon>Kineosporiales</taxon>
        <taxon>Kineosporiaceae</taxon>
        <taxon>Quadrisphaera</taxon>
    </lineage>
</organism>
<evidence type="ECO:0000256" key="3">
    <source>
        <dbReference type="ARBA" id="ARBA00022801"/>
    </source>
</evidence>